<dbReference type="GO" id="GO:0016747">
    <property type="term" value="F:acyltransferase activity, transferring groups other than amino-acyl groups"/>
    <property type="evidence" value="ECO:0007669"/>
    <property type="project" value="InterPro"/>
</dbReference>
<organism evidence="5 6">
    <name type="scientific">Phytoactinopolyspora halotolerans</name>
    <dbReference type="NCBI Taxonomy" id="1981512"/>
    <lineage>
        <taxon>Bacteria</taxon>
        <taxon>Bacillati</taxon>
        <taxon>Actinomycetota</taxon>
        <taxon>Actinomycetes</taxon>
        <taxon>Jiangellales</taxon>
        <taxon>Jiangellaceae</taxon>
        <taxon>Phytoactinopolyspora</taxon>
    </lineage>
</organism>
<dbReference type="PANTHER" id="PTHR43877:SF2">
    <property type="entry name" value="AMINOALKYLPHOSPHONATE N-ACETYLTRANSFERASE-RELATED"/>
    <property type="match status" value="1"/>
</dbReference>
<dbReference type="Gene3D" id="3.40.630.30">
    <property type="match status" value="1"/>
</dbReference>
<dbReference type="InterPro" id="IPR050832">
    <property type="entry name" value="Bact_Acetyltransf"/>
</dbReference>
<proteinExistence type="predicted"/>
<evidence type="ECO:0000256" key="3">
    <source>
        <dbReference type="SAM" id="MobiDB-lite"/>
    </source>
</evidence>
<dbReference type="PROSITE" id="PS51186">
    <property type="entry name" value="GNAT"/>
    <property type="match status" value="1"/>
</dbReference>
<evidence type="ECO:0000313" key="6">
    <source>
        <dbReference type="Proteomes" id="UP000475214"/>
    </source>
</evidence>
<protein>
    <submittedName>
        <fullName evidence="5">GNAT family N-acetyltransferase</fullName>
    </submittedName>
</protein>
<dbReference type="PANTHER" id="PTHR43877">
    <property type="entry name" value="AMINOALKYLPHOSPHONATE N-ACETYLTRANSFERASE-RELATED-RELATED"/>
    <property type="match status" value="1"/>
</dbReference>
<comment type="caution">
    <text evidence="5">The sequence shown here is derived from an EMBL/GenBank/DDBJ whole genome shotgun (WGS) entry which is preliminary data.</text>
</comment>
<dbReference type="CDD" id="cd04301">
    <property type="entry name" value="NAT_SF"/>
    <property type="match status" value="1"/>
</dbReference>
<feature type="compositionally biased region" description="Acidic residues" evidence="3">
    <location>
        <begin position="175"/>
        <end position="185"/>
    </location>
</feature>
<feature type="compositionally biased region" description="Basic and acidic residues" evidence="3">
    <location>
        <begin position="155"/>
        <end position="171"/>
    </location>
</feature>
<keyword evidence="1 5" id="KW-0808">Transferase</keyword>
<keyword evidence="6" id="KW-1185">Reference proteome</keyword>
<feature type="region of interest" description="Disordered" evidence="3">
    <location>
        <begin position="150"/>
        <end position="185"/>
    </location>
</feature>
<evidence type="ECO:0000313" key="5">
    <source>
        <dbReference type="EMBL" id="NEE01769.1"/>
    </source>
</evidence>
<sequence>MLFRSLRYSDPVVRALEDELQQEYIERYGDPDDAPVEPDEFAPPEGQFLVGFLGNEPVATGGFRRHGERVAEIKRMYVPHDHRGGGHARRMLIELENRAAAVGYERIVLETGLKQPEAIALYTSSGYSPTAPFGHHAHNPYSRYFTKTLAVDESVDGHQPDPDPADGDHAGGDGADSESDERELL</sequence>
<dbReference type="AlphaFoldDB" id="A0A6L9S9K7"/>
<dbReference type="Pfam" id="PF00583">
    <property type="entry name" value="Acetyltransf_1"/>
    <property type="match status" value="1"/>
</dbReference>
<dbReference type="EMBL" id="JAAGOA010000011">
    <property type="protein sequence ID" value="NEE01769.1"/>
    <property type="molecule type" value="Genomic_DNA"/>
</dbReference>
<dbReference type="SUPFAM" id="SSF55729">
    <property type="entry name" value="Acyl-CoA N-acyltransferases (Nat)"/>
    <property type="match status" value="1"/>
</dbReference>
<evidence type="ECO:0000256" key="1">
    <source>
        <dbReference type="ARBA" id="ARBA00022679"/>
    </source>
</evidence>
<accession>A0A6L9S9K7</accession>
<feature type="domain" description="N-acetyltransferase" evidence="4">
    <location>
        <begin position="1"/>
        <end position="150"/>
    </location>
</feature>
<keyword evidence="2" id="KW-0012">Acyltransferase</keyword>
<dbReference type="Proteomes" id="UP000475214">
    <property type="component" value="Unassembled WGS sequence"/>
</dbReference>
<gene>
    <name evidence="5" type="ORF">G1H10_16470</name>
</gene>
<dbReference type="InterPro" id="IPR000182">
    <property type="entry name" value="GNAT_dom"/>
</dbReference>
<evidence type="ECO:0000256" key="2">
    <source>
        <dbReference type="ARBA" id="ARBA00023315"/>
    </source>
</evidence>
<evidence type="ECO:0000259" key="4">
    <source>
        <dbReference type="PROSITE" id="PS51186"/>
    </source>
</evidence>
<reference evidence="5 6" key="1">
    <citation type="submission" date="2020-02" db="EMBL/GenBank/DDBJ databases">
        <authorList>
            <person name="Li X.-J."/>
            <person name="Han X.-M."/>
        </authorList>
    </citation>
    <scope>NUCLEOTIDE SEQUENCE [LARGE SCALE GENOMIC DNA]</scope>
    <source>
        <strain evidence="5 6">CCTCC AB 2017055</strain>
    </source>
</reference>
<name>A0A6L9S9K7_9ACTN</name>
<dbReference type="InterPro" id="IPR016181">
    <property type="entry name" value="Acyl_CoA_acyltransferase"/>
</dbReference>